<dbReference type="EMBL" id="DOTR01000005">
    <property type="protein sequence ID" value="HCA00659.1"/>
    <property type="molecule type" value="Genomic_DNA"/>
</dbReference>
<sequence length="128" mass="13606">MINWSMSNGPVSVHTVYSLIVVLALVACAGLSFLSRRASATVNLLLVGLLVFLAVMQSLHVGGGLGLSTFGVFIPLAPVIGFSAFNLWRKRYSQRGLPIVARALLVITPAVVGIYLSVPIIRYALVIA</sequence>
<organism evidence="2">
    <name type="scientific">Halomonas campaniensis</name>
    <dbReference type="NCBI Taxonomy" id="213554"/>
    <lineage>
        <taxon>Bacteria</taxon>
        <taxon>Pseudomonadati</taxon>
        <taxon>Pseudomonadota</taxon>
        <taxon>Gammaproteobacteria</taxon>
        <taxon>Oceanospirillales</taxon>
        <taxon>Halomonadaceae</taxon>
        <taxon>Halomonas</taxon>
    </lineage>
</organism>
<keyword evidence="1" id="KW-1133">Transmembrane helix</keyword>
<comment type="caution">
    <text evidence="2">The sequence shown here is derived from an EMBL/GenBank/DDBJ whole genome shotgun (WGS) entry which is preliminary data.</text>
</comment>
<feature type="transmembrane region" description="Helical" evidence="1">
    <location>
        <begin position="41"/>
        <end position="59"/>
    </location>
</feature>
<protein>
    <submittedName>
        <fullName evidence="2">Uncharacterized protein</fullName>
    </submittedName>
</protein>
<feature type="transmembrane region" description="Helical" evidence="1">
    <location>
        <begin position="100"/>
        <end position="125"/>
    </location>
</feature>
<keyword evidence="1" id="KW-0472">Membrane</keyword>
<evidence type="ECO:0000256" key="1">
    <source>
        <dbReference type="SAM" id="Phobius"/>
    </source>
</evidence>
<feature type="transmembrane region" description="Helical" evidence="1">
    <location>
        <begin position="15"/>
        <end position="34"/>
    </location>
</feature>
<accession>A0A3D0KBT2</accession>
<gene>
    <name evidence="2" type="ORF">DEO68_00420</name>
</gene>
<feature type="transmembrane region" description="Helical" evidence="1">
    <location>
        <begin position="65"/>
        <end position="88"/>
    </location>
</feature>
<keyword evidence="1" id="KW-0812">Transmembrane</keyword>
<proteinExistence type="predicted"/>
<name>A0A3D0KBT2_9GAMM</name>
<dbReference type="AlphaFoldDB" id="A0A3D0KBT2"/>
<evidence type="ECO:0000313" key="2">
    <source>
        <dbReference type="EMBL" id="HCA00659.1"/>
    </source>
</evidence>
<reference evidence="2" key="1">
    <citation type="journal article" date="2018" name="Nat. Biotechnol.">
        <title>A standardized bacterial taxonomy based on genome phylogeny substantially revises the tree of life.</title>
        <authorList>
            <person name="Parks D.H."/>
            <person name="Chuvochina M."/>
            <person name="Waite D.W."/>
            <person name="Rinke C."/>
            <person name="Skarshewski A."/>
            <person name="Chaumeil P.A."/>
            <person name="Hugenholtz P."/>
        </authorList>
    </citation>
    <scope>NUCLEOTIDE SEQUENCE [LARGE SCALE GENOMIC DNA]</scope>
    <source>
        <strain evidence="2">UBA11284</strain>
    </source>
</reference>